<name>A0A0A9A0F5_ARUDO</name>
<organism evidence="1">
    <name type="scientific">Arundo donax</name>
    <name type="common">Giant reed</name>
    <name type="synonym">Donax arundinaceus</name>
    <dbReference type="NCBI Taxonomy" id="35708"/>
    <lineage>
        <taxon>Eukaryota</taxon>
        <taxon>Viridiplantae</taxon>
        <taxon>Streptophyta</taxon>
        <taxon>Embryophyta</taxon>
        <taxon>Tracheophyta</taxon>
        <taxon>Spermatophyta</taxon>
        <taxon>Magnoliopsida</taxon>
        <taxon>Liliopsida</taxon>
        <taxon>Poales</taxon>
        <taxon>Poaceae</taxon>
        <taxon>PACMAD clade</taxon>
        <taxon>Arundinoideae</taxon>
        <taxon>Arundineae</taxon>
        <taxon>Arundo</taxon>
    </lineage>
</organism>
<protein>
    <submittedName>
        <fullName evidence="1">Uncharacterized protein</fullName>
    </submittedName>
</protein>
<sequence length="96" mass="10784">MRQCTHGSFPDCASGFTASTSLVSVKSQTSSFVLPYKTQRRSTEEDNKRYTIYGAHKMMWAPDLSSVEIIVHEMGSKILLHAVGRHETRSTKKSYA</sequence>
<proteinExistence type="predicted"/>
<dbReference type="EMBL" id="GBRH01253334">
    <property type="protein sequence ID" value="JAD44561.1"/>
    <property type="molecule type" value="Transcribed_RNA"/>
</dbReference>
<reference evidence="1" key="2">
    <citation type="journal article" date="2015" name="Data Brief">
        <title>Shoot transcriptome of the giant reed, Arundo donax.</title>
        <authorList>
            <person name="Barrero R.A."/>
            <person name="Guerrero F.D."/>
            <person name="Moolhuijzen P."/>
            <person name="Goolsby J.A."/>
            <person name="Tidwell J."/>
            <person name="Bellgard S.E."/>
            <person name="Bellgard M.I."/>
        </authorList>
    </citation>
    <scope>NUCLEOTIDE SEQUENCE</scope>
    <source>
        <tissue evidence="1">Shoot tissue taken approximately 20 cm above the soil surface</tissue>
    </source>
</reference>
<evidence type="ECO:0000313" key="1">
    <source>
        <dbReference type="EMBL" id="JAD44561.1"/>
    </source>
</evidence>
<accession>A0A0A9A0F5</accession>
<dbReference type="AlphaFoldDB" id="A0A0A9A0F5"/>
<reference evidence="1" key="1">
    <citation type="submission" date="2014-09" db="EMBL/GenBank/DDBJ databases">
        <authorList>
            <person name="Magalhaes I.L.F."/>
            <person name="Oliveira U."/>
            <person name="Santos F.R."/>
            <person name="Vidigal T.H.D.A."/>
            <person name="Brescovit A.D."/>
            <person name="Santos A.J."/>
        </authorList>
    </citation>
    <scope>NUCLEOTIDE SEQUENCE</scope>
    <source>
        <tissue evidence="1">Shoot tissue taken approximately 20 cm above the soil surface</tissue>
    </source>
</reference>